<accession>A0A9Q0AIE7</accession>
<proteinExistence type="inferred from homology"/>
<comment type="similarity">
    <text evidence="1">Belongs to the glycosyltransferase 90 family.</text>
</comment>
<keyword evidence="6" id="KW-1185">Reference proteome</keyword>
<organism evidence="5 6">
    <name type="scientific">Neoarthrinium moseri</name>
    <dbReference type="NCBI Taxonomy" id="1658444"/>
    <lineage>
        <taxon>Eukaryota</taxon>
        <taxon>Fungi</taxon>
        <taxon>Dikarya</taxon>
        <taxon>Ascomycota</taxon>
        <taxon>Pezizomycotina</taxon>
        <taxon>Sordariomycetes</taxon>
        <taxon>Xylariomycetidae</taxon>
        <taxon>Amphisphaeriales</taxon>
        <taxon>Apiosporaceae</taxon>
        <taxon>Neoarthrinium</taxon>
    </lineage>
</organism>
<keyword evidence="3" id="KW-0812">Transmembrane</keyword>
<dbReference type="GO" id="GO:0016740">
    <property type="term" value="F:transferase activity"/>
    <property type="evidence" value="ECO:0007669"/>
    <property type="project" value="UniProtKB-KW"/>
</dbReference>
<reference evidence="5" key="1">
    <citation type="submission" date="2021-03" db="EMBL/GenBank/DDBJ databases">
        <title>Revisited historic fungal species revealed as producer of novel bioactive compounds through whole genome sequencing and comparative genomics.</title>
        <authorList>
            <person name="Vignolle G.A."/>
            <person name="Hochenegger N."/>
            <person name="Mach R.L."/>
            <person name="Mach-Aigner A.R."/>
            <person name="Javad Rahimi M."/>
            <person name="Salim K.A."/>
            <person name="Chan C.M."/>
            <person name="Lim L.B.L."/>
            <person name="Cai F."/>
            <person name="Druzhinina I.S."/>
            <person name="U'Ren J.M."/>
            <person name="Derntl C."/>
        </authorList>
    </citation>
    <scope>NUCLEOTIDE SEQUENCE</scope>
    <source>
        <strain evidence="5">TUCIM 5799</strain>
    </source>
</reference>
<comment type="caution">
    <text evidence="5">The sequence shown here is derived from an EMBL/GenBank/DDBJ whole genome shotgun (WGS) entry which is preliminary data.</text>
</comment>
<keyword evidence="2" id="KW-0808">Transferase</keyword>
<keyword evidence="3" id="KW-0472">Membrane</keyword>
<dbReference type="Proteomes" id="UP000829685">
    <property type="component" value="Unassembled WGS sequence"/>
</dbReference>
<keyword evidence="3" id="KW-1133">Transmembrane helix</keyword>
<feature type="transmembrane region" description="Helical" evidence="3">
    <location>
        <begin position="354"/>
        <end position="374"/>
    </location>
</feature>
<protein>
    <recommendedName>
        <fullName evidence="4">Glycosyl transferase CAP10 domain-containing protein</fullName>
    </recommendedName>
</protein>
<dbReference type="PANTHER" id="PTHR12203:SF35">
    <property type="entry name" value="PROTEIN O-GLUCOSYLTRANSFERASE 1"/>
    <property type="match status" value="1"/>
</dbReference>
<dbReference type="PANTHER" id="PTHR12203">
    <property type="entry name" value="KDEL LYS-ASP-GLU-LEU CONTAINING - RELATED"/>
    <property type="match status" value="1"/>
</dbReference>
<evidence type="ECO:0000256" key="3">
    <source>
        <dbReference type="SAM" id="Phobius"/>
    </source>
</evidence>
<feature type="transmembrane region" description="Helical" evidence="3">
    <location>
        <begin position="54"/>
        <end position="76"/>
    </location>
</feature>
<feature type="transmembrane region" description="Helical" evidence="3">
    <location>
        <begin position="289"/>
        <end position="316"/>
    </location>
</feature>
<evidence type="ECO:0000256" key="2">
    <source>
        <dbReference type="ARBA" id="ARBA00022679"/>
    </source>
</evidence>
<dbReference type="AlphaFoldDB" id="A0A9Q0AIE7"/>
<dbReference type="InterPro" id="IPR051091">
    <property type="entry name" value="O-Glucosyltr/Glycosyltrsf_90"/>
</dbReference>
<evidence type="ECO:0000256" key="1">
    <source>
        <dbReference type="ARBA" id="ARBA00010118"/>
    </source>
</evidence>
<evidence type="ECO:0000313" key="5">
    <source>
        <dbReference type="EMBL" id="KAI1859351.1"/>
    </source>
</evidence>
<feature type="domain" description="Glycosyl transferase CAP10" evidence="4">
    <location>
        <begin position="691"/>
        <end position="970"/>
    </location>
</feature>
<evidence type="ECO:0000313" key="6">
    <source>
        <dbReference type="Proteomes" id="UP000829685"/>
    </source>
</evidence>
<sequence>MAQMQKSMVAAFSARHGATVEASSNVSFPARVLALSTAFVSSRYYKSAAFERPFHFSILTLLLTGTALYLWSRFVLHQSTSYEPIRAANGYAGKHAPEGPNRLRRTLRLLLSTPLSSSSSLILVTCIVSRTILFWRVIRTIHCSWDGLQSFLPFAISAYDVLETRPTLLPRSGHDTSGRPSGGSLGLSLYTLVALAWGIATTDTLFLTERRTGTICPPGIPERLIPLAQLLMLLCDALMLIHVGRLRRGQEGKGNSWHTLGCLITSAAAVLAFLAFWSCFDRTNFRWNVFLTSVSVGDLVLDSVAVALALTAGIYLLGTVDAATVALMVTASAVFVHLQLRIFDGTLIKAWSNLWGLGTGLFVFLGVGALLQRARHTGNFASPGPDLPFYKNRFGAYSLLAFALVISQTLMLGPGRVHSDSIAKVIAKARGESDQWISGAMQSKNLNEAALEYTQRYGIPPPPNFDKWYEYAVSVNSPIIDDFAQIHTDLLPYWGISPALIRERTVHLLEHPLLSFGGLIIEGGKVEISPHIRGTHRWMMEVMQGMIEPFAQWLPDMQLAFNLDDECRVSVPFERLNAYRNTGLKARAHVASGVEFHGFSPSQTPPWPKEYLAPLDEEADKPKKDELWKKTSPWFQNWSKSPIFYEWISSACPPDAPVNSFHWWNRKAECPSCSAPHMTDSVVSNWTLSGDLCHQPDLAYLHGFLSSPSAMSATHTLFPVFSQSRMHNFADILYPNPWNFGDKVAYDDGKAIPWHQKMNSVYWRGASSDGFAAHGAWQTFLRARFVYMAEHLKSFFGTASLMSFVSDKHVAQTPSIHASDDTPVAVNVSFVGKFGRCDERDCIAEHTTFYGSPTAEPSPSLDFQEHWRHRHLIDLDGAAFSGRFLPFLKSASLPYRAALFRTWWEERVHPWRHFVPLDVRLSDIWTVVSYFGGKGGGDAEMIAKQGREWANKALRKEDMRAYMFRLLLEWGRLVDDRRDELGFVST</sequence>
<evidence type="ECO:0000259" key="4">
    <source>
        <dbReference type="SMART" id="SM00672"/>
    </source>
</evidence>
<dbReference type="InterPro" id="IPR006598">
    <property type="entry name" value="CAP10"/>
</dbReference>
<feature type="transmembrane region" description="Helical" evidence="3">
    <location>
        <begin position="187"/>
        <end position="207"/>
    </location>
</feature>
<dbReference type="Pfam" id="PF05686">
    <property type="entry name" value="Glyco_transf_90"/>
    <property type="match status" value="1"/>
</dbReference>
<name>A0A9Q0AIE7_9PEZI</name>
<dbReference type="SMART" id="SM00672">
    <property type="entry name" value="CAP10"/>
    <property type="match status" value="1"/>
</dbReference>
<gene>
    <name evidence="5" type="ORF">JX265_010354</name>
</gene>
<feature type="transmembrane region" description="Helical" evidence="3">
    <location>
        <begin position="227"/>
        <end position="244"/>
    </location>
</feature>
<dbReference type="EMBL" id="JAFIMR010000034">
    <property type="protein sequence ID" value="KAI1859351.1"/>
    <property type="molecule type" value="Genomic_DNA"/>
</dbReference>
<feature type="transmembrane region" description="Helical" evidence="3">
    <location>
        <begin position="322"/>
        <end position="342"/>
    </location>
</feature>
<feature type="transmembrane region" description="Helical" evidence="3">
    <location>
        <begin position="256"/>
        <end position="277"/>
    </location>
</feature>